<organism evidence="1 2">
    <name type="scientific">Mycoplasma tauri</name>
    <dbReference type="NCBI Taxonomy" id="547987"/>
    <lineage>
        <taxon>Bacteria</taxon>
        <taxon>Bacillati</taxon>
        <taxon>Mycoplasmatota</taxon>
        <taxon>Mollicutes</taxon>
        <taxon>Mycoplasmataceae</taxon>
        <taxon>Mycoplasma</taxon>
    </lineage>
</organism>
<feature type="non-terminal residue" evidence="1">
    <location>
        <position position="1"/>
    </location>
</feature>
<sequence length="462" mass="54936">LGNINTAVNSQILNKQTVVLDQDFFSVNSKGINKNYDRKNFWINNLSSINQFKRGAVEIRRIFNEDKFIIRFWRTFPLSINHIIYKKKNPFSLSINNLVVEQTEFNTQEYILLENSFSKYYEWFDGYFDKDDDDKSKKSIAVSGVGLQVMTITSDYLKMTFEDLKSVVATFNCKYPDKTNKIHFWEVKKEKNHSNKIKNINLNDIELNVKTPEFYKFYFDEFGDTKKEVKYFNTNIKFNTLNQLTKISELATINSYSDNLKDTDPFLNNKDYFNSINKEDKKEITNKIRKTSYEMFKNQSLSFLGIKHIYNKNFELINNELNNEIKESIYTGKNDVRTVHYDWNTKYDYSKKMLIDSQTDIDKGLIIPYNFSGEFTMTYNFIHELDSKNKKNELLINVTQNISKPLLDPYKGLFSLKHETNMNNERKKYNFSIDYNRLGELITNKMNSIDEMVIRYKNEFKN</sequence>
<dbReference type="RefSeq" id="WP_223644542.1">
    <property type="nucleotide sequence ID" value="NZ_JAIQBY010000008.1"/>
</dbReference>
<comment type="caution">
    <text evidence="1">The sequence shown here is derived from an EMBL/GenBank/DDBJ whole genome shotgun (WGS) entry which is preliminary data.</text>
</comment>
<dbReference type="EMBL" id="JAIQBY010000008">
    <property type="protein sequence ID" value="MBZ4195373.1"/>
    <property type="molecule type" value="Genomic_DNA"/>
</dbReference>
<dbReference type="Proteomes" id="UP000772186">
    <property type="component" value="Unassembled WGS sequence"/>
</dbReference>
<dbReference type="NCBIfam" id="NF045960">
    <property type="entry name" value="MHO_1580_fam"/>
    <property type="match status" value="1"/>
</dbReference>
<proteinExistence type="predicted"/>
<protein>
    <submittedName>
        <fullName evidence="1">Uncharacterized protein</fullName>
    </submittedName>
</protein>
<dbReference type="AlphaFoldDB" id="A0A953T3R8"/>
<keyword evidence="2" id="KW-1185">Reference proteome</keyword>
<accession>A0A953T3R8</accession>
<name>A0A953T3R8_9MOLU</name>
<gene>
    <name evidence="1" type="ORF">LAD73_01395</name>
</gene>
<evidence type="ECO:0000313" key="2">
    <source>
        <dbReference type="Proteomes" id="UP000772186"/>
    </source>
</evidence>
<evidence type="ECO:0000313" key="1">
    <source>
        <dbReference type="EMBL" id="MBZ4195373.1"/>
    </source>
</evidence>
<reference evidence="1 2" key="1">
    <citation type="submission" date="2021-09" db="EMBL/GenBank/DDBJ databases">
        <title>WGS of Mycoplasma sp. Zaradi2 strains.</title>
        <authorList>
            <person name="Spergser J."/>
        </authorList>
    </citation>
    <scope>NUCLEOTIDE SEQUENCE [LARGE SCALE GENOMIC DNA]</scope>
    <source>
        <strain evidence="1 2">1331</strain>
    </source>
</reference>